<comment type="caution">
    <text evidence="3">The sequence shown here is derived from an EMBL/GenBank/DDBJ whole genome shotgun (WGS) entry which is preliminary data.</text>
</comment>
<evidence type="ECO:0000313" key="3">
    <source>
        <dbReference type="EMBL" id="KAK4527975.1"/>
    </source>
</evidence>
<dbReference type="InterPro" id="IPR021150">
    <property type="entry name" value="Ubiq_cyt_c_chap"/>
</dbReference>
<evidence type="ECO:0000256" key="1">
    <source>
        <dbReference type="ARBA" id="ARBA00006407"/>
    </source>
</evidence>
<evidence type="ECO:0000313" key="4">
    <source>
        <dbReference type="Proteomes" id="UP001300502"/>
    </source>
</evidence>
<evidence type="ECO:0000259" key="2">
    <source>
        <dbReference type="Pfam" id="PF03981"/>
    </source>
</evidence>
<gene>
    <name evidence="3" type="ORF">GAYE_SCF47G5909</name>
</gene>
<protein>
    <recommendedName>
        <fullName evidence="2">Ubiquinol-cytochrome c chaperone domain-containing protein</fullName>
    </recommendedName>
</protein>
<dbReference type="PANTHER" id="PTHR12184">
    <property type="entry name" value="UBIQUINOL-CYTOCHROME C REDUCTASE COMPLEX ASSEMBLY FACTOR 1 FAMILY MEMBER"/>
    <property type="match status" value="1"/>
</dbReference>
<reference evidence="3 4" key="1">
    <citation type="submission" date="2022-07" db="EMBL/GenBank/DDBJ databases">
        <title>Genome-wide signatures of adaptation to extreme environments.</title>
        <authorList>
            <person name="Cho C.H."/>
            <person name="Yoon H.S."/>
        </authorList>
    </citation>
    <scope>NUCLEOTIDE SEQUENCE [LARGE SCALE GENOMIC DNA]</scope>
    <source>
        <strain evidence="3 4">108.79 E11</strain>
    </source>
</reference>
<organism evidence="3 4">
    <name type="scientific">Galdieria yellowstonensis</name>
    <dbReference type="NCBI Taxonomy" id="3028027"/>
    <lineage>
        <taxon>Eukaryota</taxon>
        <taxon>Rhodophyta</taxon>
        <taxon>Bangiophyceae</taxon>
        <taxon>Galdieriales</taxon>
        <taxon>Galdieriaceae</taxon>
        <taxon>Galdieria</taxon>
    </lineage>
</organism>
<dbReference type="Proteomes" id="UP001300502">
    <property type="component" value="Unassembled WGS sequence"/>
</dbReference>
<dbReference type="PANTHER" id="PTHR12184:SF1">
    <property type="entry name" value="UBIQUINOL-CYTOCHROME-C REDUCTASE COMPLEX ASSEMBLY FACTOR 1"/>
    <property type="match status" value="1"/>
</dbReference>
<keyword evidence="4" id="KW-1185">Reference proteome</keyword>
<dbReference type="Pfam" id="PF03981">
    <property type="entry name" value="Ubiq_cyt_C_chap"/>
    <property type="match status" value="1"/>
</dbReference>
<dbReference type="EMBL" id="JANCYU010000058">
    <property type="protein sequence ID" value="KAK4527975.1"/>
    <property type="molecule type" value="Genomic_DNA"/>
</dbReference>
<proteinExistence type="inferred from homology"/>
<dbReference type="AlphaFoldDB" id="A0AAV9IKP8"/>
<dbReference type="GO" id="GO:0034551">
    <property type="term" value="P:mitochondrial respiratory chain complex III assembly"/>
    <property type="evidence" value="ECO:0007669"/>
    <property type="project" value="TreeGrafter"/>
</dbReference>
<dbReference type="InterPro" id="IPR007129">
    <property type="entry name" value="Ubiqinol_cyt_c_chaperone_CPB3"/>
</dbReference>
<dbReference type="GO" id="GO:0005739">
    <property type="term" value="C:mitochondrion"/>
    <property type="evidence" value="ECO:0007669"/>
    <property type="project" value="TreeGrafter"/>
</dbReference>
<accession>A0AAV9IKP8</accession>
<name>A0AAV9IKP8_9RHOD</name>
<comment type="similarity">
    <text evidence="1">Belongs to the CBP3 family.</text>
</comment>
<sequence length="287" mass="32968">MWAKTLNRVVMPTASLSSTASYCTYADSFRSKLKAVWPRLFDTTLPTSKQYTLLKLLGFYSKESQSMAAGARLYIDCIKRTDDEQLGLLKAFDLSPKFLPRFQATALHFWLSLCRMRAVGQPSDGKCRLELPTGNQSVSADKTVFSAQRSKLSRECTLLSNGAYDRFWREMSRRLYQEEKLNSRQVSKYSMELEKIFYGSLFLLDESARRAMEGDQGASLLEAIDKDWRSLAVDGPRKLALEQYIRTCLKELQRVPDEVVLQGTMWLRVMMPAKMDMAISLRRKINE</sequence>
<feature type="domain" description="Ubiquinol-cytochrome c chaperone" evidence="2">
    <location>
        <begin position="91"/>
        <end position="264"/>
    </location>
</feature>